<dbReference type="Proteomes" id="UP000799438">
    <property type="component" value="Unassembled WGS sequence"/>
</dbReference>
<dbReference type="AlphaFoldDB" id="A0A6A6B6Q7"/>
<feature type="compositionally biased region" description="Basic residues" evidence="1">
    <location>
        <begin position="8"/>
        <end position="17"/>
    </location>
</feature>
<evidence type="ECO:0000313" key="3">
    <source>
        <dbReference type="Proteomes" id="UP000799438"/>
    </source>
</evidence>
<proteinExistence type="predicted"/>
<organism evidence="2 3">
    <name type="scientific">Aplosporella prunicola CBS 121167</name>
    <dbReference type="NCBI Taxonomy" id="1176127"/>
    <lineage>
        <taxon>Eukaryota</taxon>
        <taxon>Fungi</taxon>
        <taxon>Dikarya</taxon>
        <taxon>Ascomycota</taxon>
        <taxon>Pezizomycotina</taxon>
        <taxon>Dothideomycetes</taxon>
        <taxon>Dothideomycetes incertae sedis</taxon>
        <taxon>Botryosphaeriales</taxon>
        <taxon>Aplosporellaceae</taxon>
        <taxon>Aplosporella</taxon>
    </lineage>
</organism>
<dbReference type="EMBL" id="ML995494">
    <property type="protein sequence ID" value="KAF2139083.1"/>
    <property type="molecule type" value="Genomic_DNA"/>
</dbReference>
<name>A0A6A6B6Q7_9PEZI</name>
<gene>
    <name evidence="2" type="ORF">K452DRAFT_290187</name>
</gene>
<protein>
    <submittedName>
        <fullName evidence="2">Uncharacterized protein</fullName>
    </submittedName>
</protein>
<keyword evidence="3" id="KW-1185">Reference proteome</keyword>
<dbReference type="GeneID" id="54298452"/>
<evidence type="ECO:0000313" key="2">
    <source>
        <dbReference type="EMBL" id="KAF2139083.1"/>
    </source>
</evidence>
<reference evidence="2" key="1">
    <citation type="journal article" date="2020" name="Stud. Mycol.">
        <title>101 Dothideomycetes genomes: a test case for predicting lifestyles and emergence of pathogens.</title>
        <authorList>
            <person name="Haridas S."/>
            <person name="Albert R."/>
            <person name="Binder M."/>
            <person name="Bloem J."/>
            <person name="Labutti K."/>
            <person name="Salamov A."/>
            <person name="Andreopoulos B."/>
            <person name="Baker S."/>
            <person name="Barry K."/>
            <person name="Bills G."/>
            <person name="Bluhm B."/>
            <person name="Cannon C."/>
            <person name="Castanera R."/>
            <person name="Culley D."/>
            <person name="Daum C."/>
            <person name="Ezra D."/>
            <person name="Gonzalez J."/>
            <person name="Henrissat B."/>
            <person name="Kuo A."/>
            <person name="Liang C."/>
            <person name="Lipzen A."/>
            <person name="Lutzoni F."/>
            <person name="Magnuson J."/>
            <person name="Mondo S."/>
            <person name="Nolan M."/>
            <person name="Ohm R."/>
            <person name="Pangilinan J."/>
            <person name="Park H.-J."/>
            <person name="Ramirez L."/>
            <person name="Alfaro M."/>
            <person name="Sun H."/>
            <person name="Tritt A."/>
            <person name="Yoshinaga Y."/>
            <person name="Zwiers L.-H."/>
            <person name="Turgeon B."/>
            <person name="Goodwin S."/>
            <person name="Spatafora J."/>
            <person name="Crous P."/>
            <person name="Grigoriev I."/>
        </authorList>
    </citation>
    <scope>NUCLEOTIDE SEQUENCE</scope>
    <source>
        <strain evidence="2">CBS 121167</strain>
    </source>
</reference>
<accession>A0A6A6B6Q7</accession>
<evidence type="ECO:0000256" key="1">
    <source>
        <dbReference type="SAM" id="MobiDB-lite"/>
    </source>
</evidence>
<dbReference type="RefSeq" id="XP_033394796.1">
    <property type="nucleotide sequence ID" value="XM_033540956.1"/>
</dbReference>
<feature type="region of interest" description="Disordered" evidence="1">
    <location>
        <begin position="1"/>
        <end position="59"/>
    </location>
</feature>
<sequence>MASSCLLHSHKPHRRPRINNPMKSSKKPIGPRLSLITPTYPPHSPPRAQNAMRIPGGWC</sequence>